<protein>
    <submittedName>
        <fullName evidence="5">Acyltransferase</fullName>
    </submittedName>
</protein>
<dbReference type="CDD" id="cd04647">
    <property type="entry name" value="LbH_MAT_like"/>
    <property type="match status" value="1"/>
</dbReference>
<dbReference type="Pfam" id="PF00132">
    <property type="entry name" value="Hexapep"/>
    <property type="match status" value="1"/>
</dbReference>
<organism evidence="5 6">
    <name type="scientific">Gaoshiqia sediminis</name>
    <dbReference type="NCBI Taxonomy" id="2986998"/>
    <lineage>
        <taxon>Bacteria</taxon>
        <taxon>Pseudomonadati</taxon>
        <taxon>Bacteroidota</taxon>
        <taxon>Bacteroidia</taxon>
        <taxon>Marinilabiliales</taxon>
        <taxon>Prolixibacteraceae</taxon>
        <taxon>Gaoshiqia</taxon>
    </lineage>
</organism>
<keyword evidence="4 5" id="KW-0012">Acyltransferase</keyword>
<dbReference type="SUPFAM" id="SSF51161">
    <property type="entry name" value="Trimeric LpxA-like enzymes"/>
    <property type="match status" value="1"/>
</dbReference>
<dbReference type="EMBL" id="JAPAAF010000002">
    <property type="protein sequence ID" value="MCW0481658.1"/>
    <property type="molecule type" value="Genomic_DNA"/>
</dbReference>
<proteinExistence type="inferred from homology"/>
<keyword evidence="2" id="KW-0808">Transferase</keyword>
<reference evidence="5" key="1">
    <citation type="submission" date="2022-10" db="EMBL/GenBank/DDBJ databases">
        <title>Gaoshiqiia sediminis gen. nov., sp. nov., isolated from coastal sediment.</title>
        <authorList>
            <person name="Yu W.X."/>
            <person name="Mu D.S."/>
            <person name="Du J.Z."/>
            <person name="Liang Y.Q."/>
        </authorList>
    </citation>
    <scope>NUCLEOTIDE SEQUENCE</scope>
    <source>
        <strain evidence="5">A06</strain>
    </source>
</reference>
<evidence type="ECO:0000256" key="3">
    <source>
        <dbReference type="ARBA" id="ARBA00022737"/>
    </source>
</evidence>
<dbReference type="Gene3D" id="2.160.10.10">
    <property type="entry name" value="Hexapeptide repeat proteins"/>
    <property type="match status" value="1"/>
</dbReference>
<evidence type="ECO:0000256" key="2">
    <source>
        <dbReference type="ARBA" id="ARBA00022679"/>
    </source>
</evidence>
<keyword evidence="6" id="KW-1185">Reference proteome</keyword>
<sequence length="191" mass="20970">MDKYKSRYIERSVTLEGTNHVFDRHTYVSLADGSDKNDVLIGDHAMISGSLLSENHGKIKMGAYSYLRENSVVGSVKSVTIGDYTSIAEYVVIMDNNNHSINPQDRQLKSASAKGSDYRKWRHSDAADITIGRNVWIGSFSRICKGVTIGENSIVAANAVVTKDVPPNCIVAGNPAKIVKTDIDKAPRLFH</sequence>
<dbReference type="PANTHER" id="PTHR23416:SF23">
    <property type="entry name" value="ACETYLTRANSFERASE C18B11.09C-RELATED"/>
    <property type="match status" value="1"/>
</dbReference>
<keyword evidence="3" id="KW-0677">Repeat</keyword>
<dbReference type="AlphaFoldDB" id="A0AA41Y946"/>
<dbReference type="GO" id="GO:0005829">
    <property type="term" value="C:cytosol"/>
    <property type="evidence" value="ECO:0007669"/>
    <property type="project" value="TreeGrafter"/>
</dbReference>
<dbReference type="PROSITE" id="PS00101">
    <property type="entry name" value="HEXAPEP_TRANSFERASES"/>
    <property type="match status" value="1"/>
</dbReference>
<evidence type="ECO:0000313" key="6">
    <source>
        <dbReference type="Proteomes" id="UP001163821"/>
    </source>
</evidence>
<dbReference type="RefSeq" id="WP_282590267.1">
    <property type="nucleotide sequence ID" value="NZ_JAPAAF010000002.1"/>
</dbReference>
<accession>A0AA41Y946</accession>
<evidence type="ECO:0000256" key="1">
    <source>
        <dbReference type="ARBA" id="ARBA00007274"/>
    </source>
</evidence>
<dbReference type="InterPro" id="IPR018357">
    <property type="entry name" value="Hexapep_transf_CS"/>
</dbReference>
<name>A0AA41Y946_9BACT</name>
<comment type="caution">
    <text evidence="5">The sequence shown here is derived from an EMBL/GenBank/DDBJ whole genome shotgun (WGS) entry which is preliminary data.</text>
</comment>
<dbReference type="Proteomes" id="UP001163821">
    <property type="component" value="Unassembled WGS sequence"/>
</dbReference>
<dbReference type="InterPro" id="IPR051159">
    <property type="entry name" value="Hexapeptide_acetyltransf"/>
</dbReference>
<comment type="similarity">
    <text evidence="1">Belongs to the transferase hexapeptide repeat family.</text>
</comment>
<gene>
    <name evidence="5" type="ORF">N2K84_02880</name>
</gene>
<evidence type="ECO:0000313" key="5">
    <source>
        <dbReference type="EMBL" id="MCW0481658.1"/>
    </source>
</evidence>
<evidence type="ECO:0000256" key="4">
    <source>
        <dbReference type="ARBA" id="ARBA00023315"/>
    </source>
</evidence>
<dbReference type="PANTHER" id="PTHR23416">
    <property type="entry name" value="SIALIC ACID SYNTHASE-RELATED"/>
    <property type="match status" value="1"/>
</dbReference>
<dbReference type="GO" id="GO:0008374">
    <property type="term" value="F:O-acyltransferase activity"/>
    <property type="evidence" value="ECO:0007669"/>
    <property type="project" value="TreeGrafter"/>
</dbReference>
<dbReference type="InterPro" id="IPR001451">
    <property type="entry name" value="Hexapep"/>
</dbReference>
<dbReference type="InterPro" id="IPR011004">
    <property type="entry name" value="Trimer_LpxA-like_sf"/>
</dbReference>